<feature type="transmembrane region" description="Helical" evidence="6">
    <location>
        <begin position="343"/>
        <end position="363"/>
    </location>
</feature>
<dbReference type="GO" id="GO:0022857">
    <property type="term" value="F:transmembrane transporter activity"/>
    <property type="evidence" value="ECO:0007669"/>
    <property type="project" value="InterPro"/>
</dbReference>
<feature type="transmembrane region" description="Helical" evidence="6">
    <location>
        <begin position="212"/>
        <end position="230"/>
    </location>
</feature>
<evidence type="ECO:0000256" key="5">
    <source>
        <dbReference type="ARBA" id="ARBA00023136"/>
    </source>
</evidence>
<feature type="transmembrane region" description="Helical" evidence="6">
    <location>
        <begin position="251"/>
        <end position="279"/>
    </location>
</feature>
<keyword evidence="3 6" id="KW-0812">Transmembrane</keyword>
<reference evidence="8" key="1">
    <citation type="submission" date="2012-03" db="EMBL/GenBank/DDBJ databases">
        <title>Fervidicoccus fontis complete genome analysis confirms its distinct phylogenetic position and predicts its environmental function.</title>
        <authorList>
            <person name="Lebedinsky A.V."/>
            <person name="Mardanov A.V."/>
            <person name="Gumerov V.M."/>
            <person name="Beletsky A.V."/>
            <person name="Kublanov I.V."/>
            <person name="Perevalova A.A."/>
            <person name="Bonch-Osmolovskaya E.A."/>
            <person name="Ravin N.V."/>
            <person name="Skryabin K.G."/>
        </authorList>
    </citation>
    <scope>NUCLEOTIDE SEQUENCE [LARGE SCALE GENOMIC DNA]</scope>
    <source>
        <strain evidence="8">DSM 19380 / VKM B-2539 / Kam940</strain>
    </source>
</reference>
<feature type="transmembrane region" description="Helical" evidence="6">
    <location>
        <begin position="369"/>
        <end position="388"/>
    </location>
</feature>
<dbReference type="Gene3D" id="1.20.1740.10">
    <property type="entry name" value="Amino acid/polyamine transporter I"/>
    <property type="match status" value="1"/>
</dbReference>
<gene>
    <name evidence="7" type="ordered locus">FFONT_0417</name>
</gene>
<dbReference type="PANTHER" id="PTHR42770">
    <property type="entry name" value="AMINO ACID TRANSPORTER-RELATED"/>
    <property type="match status" value="1"/>
</dbReference>
<dbReference type="InParanoid" id="I0A0A0"/>
<organism evidence="7 8">
    <name type="scientific">Fervidicoccus fontis (strain DSM 19380 / JCM 18336 / VKM B-2539 / Kam940)</name>
    <dbReference type="NCBI Taxonomy" id="1163730"/>
    <lineage>
        <taxon>Archaea</taxon>
        <taxon>Thermoproteota</taxon>
        <taxon>Thermoprotei</taxon>
        <taxon>Fervidicoccales</taxon>
        <taxon>Fervidicoccaceae</taxon>
        <taxon>Fervidicoccus</taxon>
    </lineage>
</organism>
<feature type="transmembrane region" description="Helical" evidence="6">
    <location>
        <begin position="172"/>
        <end position="192"/>
    </location>
</feature>
<feature type="transmembrane region" description="Helical" evidence="6">
    <location>
        <begin position="28"/>
        <end position="48"/>
    </location>
</feature>
<dbReference type="Pfam" id="PF13520">
    <property type="entry name" value="AA_permease_2"/>
    <property type="match status" value="1"/>
</dbReference>
<sequence length="462" mass="50461">MIINKYFIYKKSEVKNMTSQGLKRQVKWYVSAALVIGTLGATGLFGNLPVTYSMAGPAAALVWIVTLLFGAFAAVVLAYNFTIWPDKAGAEYAPVRIALGKIPGAIAGWGFYINWGTAGAIASLILGRYIFGTDPSTFLHRQLFAFALVTIFFVFNYFGIKIAGITQTILTILKVVPLILVGLVAIPFVNLSNFHPFWVSGVPGVQANTMEGMLMLFLSAALIATWSTYSTDIFASIVPEIEDPEKGIPRAAWFSVVVSLAFVGLITITAIGVLGSQMGTLSKPLFQYGQIVLGNAGEILLWIALVCGALTVPNVALMSASRVTYQMAVEGDMPKIFAKTNKYGVPHWGLILIYLINVIMIFYTAAYAVLVAIVQVPWIVCWFLLGVANLKIRATKEWHEKAIFKAPWWVVIGAFIVGLIGFGYCYAYGVLWGWHDIILGIVFVLLILVIMAVDSLVSRNKK</sequence>
<reference evidence="7 8" key="2">
    <citation type="journal article" date="2014" name="Extremophiles">
        <title>Analysis of the complete genome of Fervidococcus fontis confirms the distinct phylogenetic position of the order Fervidicoccales and suggests its environmental function.</title>
        <authorList>
            <person name="Lebedinsky A.V."/>
            <person name="Mardanov A.V."/>
            <person name="Kublanov I.V."/>
            <person name="Gumerov V.M."/>
            <person name="Beletsky A.V."/>
            <person name="Perevalova A.A."/>
            <person name="Bidzhieva S.Kh."/>
            <person name="Bonch-Osmolovskaya E.A."/>
            <person name="Skryabin K.G."/>
            <person name="Ravin N.V."/>
        </authorList>
    </citation>
    <scope>NUCLEOTIDE SEQUENCE [LARGE SCALE GENOMIC DNA]</scope>
    <source>
        <strain evidence="8">DSM 19380 / VKM B-2539 / Kam940</strain>
    </source>
</reference>
<dbReference type="KEGG" id="ffo:FFONT_0417"/>
<evidence type="ECO:0000256" key="6">
    <source>
        <dbReference type="SAM" id="Phobius"/>
    </source>
</evidence>
<dbReference type="AlphaFoldDB" id="I0A0A0"/>
<protein>
    <submittedName>
        <fullName evidence="7">Dimethylamine permease</fullName>
    </submittedName>
</protein>
<dbReference type="InterPro" id="IPR002293">
    <property type="entry name" value="AA/rel_permease1"/>
</dbReference>
<feature type="transmembrane region" description="Helical" evidence="6">
    <location>
        <begin position="60"/>
        <end position="84"/>
    </location>
</feature>
<dbReference type="PIRSF" id="PIRSF006060">
    <property type="entry name" value="AA_transporter"/>
    <property type="match status" value="1"/>
</dbReference>
<dbReference type="PANTHER" id="PTHR42770:SF7">
    <property type="entry name" value="MEMBRANE PROTEIN"/>
    <property type="match status" value="1"/>
</dbReference>
<feature type="transmembrane region" description="Helical" evidence="6">
    <location>
        <begin position="408"/>
        <end position="431"/>
    </location>
</feature>
<evidence type="ECO:0000313" key="8">
    <source>
        <dbReference type="Proteomes" id="UP000007391"/>
    </source>
</evidence>
<dbReference type="STRING" id="1163730.FFONT_0417"/>
<keyword evidence="5 6" id="KW-0472">Membrane</keyword>
<dbReference type="GO" id="GO:0005886">
    <property type="term" value="C:plasma membrane"/>
    <property type="evidence" value="ECO:0007669"/>
    <property type="project" value="UniProtKB-SubCell"/>
</dbReference>
<accession>I0A0A0</accession>
<feature type="transmembrane region" description="Helical" evidence="6">
    <location>
        <begin position="437"/>
        <end position="457"/>
    </location>
</feature>
<evidence type="ECO:0000256" key="4">
    <source>
        <dbReference type="ARBA" id="ARBA00022989"/>
    </source>
</evidence>
<keyword evidence="4 6" id="KW-1133">Transmembrane helix</keyword>
<evidence type="ECO:0000256" key="2">
    <source>
        <dbReference type="ARBA" id="ARBA00022475"/>
    </source>
</evidence>
<name>I0A0A0_FERFK</name>
<comment type="subcellular location">
    <subcellularLocation>
        <location evidence="1">Cell membrane</location>
        <topology evidence="1">Multi-pass membrane protein</topology>
    </subcellularLocation>
</comment>
<dbReference type="EMBL" id="CP003423">
    <property type="protein sequence ID" value="AFH42407.1"/>
    <property type="molecule type" value="Genomic_DNA"/>
</dbReference>
<keyword evidence="2" id="KW-1003">Cell membrane</keyword>
<proteinExistence type="predicted"/>
<evidence type="ECO:0000256" key="1">
    <source>
        <dbReference type="ARBA" id="ARBA00004651"/>
    </source>
</evidence>
<evidence type="ECO:0000313" key="7">
    <source>
        <dbReference type="EMBL" id="AFH42407.1"/>
    </source>
</evidence>
<dbReference type="eggNOG" id="arCOG00009">
    <property type="taxonomic scope" value="Archaea"/>
</dbReference>
<dbReference type="HOGENOM" id="CLU_028583_0_0_2"/>
<keyword evidence="8" id="KW-1185">Reference proteome</keyword>
<dbReference type="InterPro" id="IPR050367">
    <property type="entry name" value="APC_superfamily"/>
</dbReference>
<feature type="transmembrane region" description="Helical" evidence="6">
    <location>
        <begin position="105"/>
        <end position="131"/>
    </location>
</feature>
<dbReference type="Proteomes" id="UP000007391">
    <property type="component" value="Chromosome"/>
</dbReference>
<evidence type="ECO:0000256" key="3">
    <source>
        <dbReference type="ARBA" id="ARBA00022692"/>
    </source>
</evidence>
<feature type="transmembrane region" description="Helical" evidence="6">
    <location>
        <begin position="299"/>
        <end position="317"/>
    </location>
</feature>
<feature type="transmembrane region" description="Helical" evidence="6">
    <location>
        <begin position="143"/>
        <end position="160"/>
    </location>
</feature>